<keyword evidence="3" id="KW-1185">Reference proteome</keyword>
<name>A0A327WAK7_9BACT</name>
<comment type="caution">
    <text evidence="2">The sequence shown here is derived from an EMBL/GenBank/DDBJ whole genome shotgun (WGS) entry which is preliminary data.</text>
</comment>
<dbReference type="SUPFAM" id="SSF49299">
    <property type="entry name" value="PKD domain"/>
    <property type="match status" value="3"/>
</dbReference>
<dbReference type="InterPro" id="IPR022409">
    <property type="entry name" value="PKD/Chitinase_dom"/>
</dbReference>
<protein>
    <submittedName>
        <fullName evidence="2">PKD domain-containing protein</fullName>
    </submittedName>
</protein>
<dbReference type="AlphaFoldDB" id="A0A327WAK7"/>
<dbReference type="CDD" id="cd00146">
    <property type="entry name" value="PKD"/>
    <property type="match status" value="1"/>
</dbReference>
<dbReference type="PROSITE" id="PS51257">
    <property type="entry name" value="PROKAR_LIPOPROTEIN"/>
    <property type="match status" value="1"/>
</dbReference>
<dbReference type="SMART" id="SM00089">
    <property type="entry name" value="PKD"/>
    <property type="match status" value="3"/>
</dbReference>
<evidence type="ECO:0000313" key="2">
    <source>
        <dbReference type="EMBL" id="RAJ87613.1"/>
    </source>
</evidence>
<dbReference type="InterPro" id="IPR035986">
    <property type="entry name" value="PKD_dom_sf"/>
</dbReference>
<dbReference type="Gene3D" id="2.60.40.10">
    <property type="entry name" value="Immunoglobulins"/>
    <property type="match status" value="3"/>
</dbReference>
<accession>A0A327WAK7</accession>
<dbReference type="OrthoDB" id="622252at2"/>
<evidence type="ECO:0000313" key="3">
    <source>
        <dbReference type="Proteomes" id="UP000249819"/>
    </source>
</evidence>
<feature type="domain" description="PKD" evidence="1">
    <location>
        <begin position="139"/>
        <end position="189"/>
    </location>
</feature>
<proteinExistence type="predicted"/>
<dbReference type="Pfam" id="PF00801">
    <property type="entry name" value="PKD"/>
    <property type="match status" value="3"/>
</dbReference>
<gene>
    <name evidence="2" type="ORF">CLV59_101374</name>
</gene>
<reference evidence="2 3" key="1">
    <citation type="submission" date="2018-06" db="EMBL/GenBank/DDBJ databases">
        <title>Genomic Encyclopedia of Archaeal and Bacterial Type Strains, Phase II (KMG-II): from individual species to whole genera.</title>
        <authorList>
            <person name="Goeker M."/>
        </authorList>
    </citation>
    <scope>NUCLEOTIDE SEQUENCE [LARGE SCALE GENOMIC DNA]</scope>
    <source>
        <strain evidence="2 3">DSM 29821</strain>
    </source>
</reference>
<dbReference type="InterPro" id="IPR013783">
    <property type="entry name" value="Ig-like_fold"/>
</dbReference>
<dbReference type="RefSeq" id="WP_111590293.1">
    <property type="nucleotide sequence ID" value="NZ_QLMA01000001.1"/>
</dbReference>
<sequence>MTRLLSCIVCTLLLFSSCYKEVGVPVSIDFTYKLKDEHVTVPAYADIMNRTTGATSFKWTFEGGEPEVSSYQNPGTIVFRTAGKHKITLEAWNEDERQTKTIEIQLDSSVNILFDTTILINHYSPVEVAIKNNTIGASTYNWTFEGGNPATFSGAQPPNVTFTTPGEHAVTLSVSNGGQQFVLTKKITVLPALVNGFDMQAAFKDDDGEAPLTLQLQSKAGYYITQQWRSDGGQLQSDTASSNSLFFPDPGTYHITLKVANGKETKEETKEIVVKPNSGLRTLRDVKFGIAANKDYGQFYSILHRTMYTQTDDIATVGKEIDLGFFGLSQTFTVNKFISPDSSAKGYPFKTIPGATYTRYFNSQENCGCGVTVSNADFDNLTNSQWLRQLRLPAGVNESTAFDQTLVPRIVPFETADGRRGLIKIRQFVSNGQLSYILTDIKVEKFKDE</sequence>
<evidence type="ECO:0000259" key="1">
    <source>
        <dbReference type="PROSITE" id="PS50093"/>
    </source>
</evidence>
<organism evidence="2 3">
    <name type="scientific">Chitinophaga dinghuensis</name>
    <dbReference type="NCBI Taxonomy" id="1539050"/>
    <lineage>
        <taxon>Bacteria</taxon>
        <taxon>Pseudomonadati</taxon>
        <taxon>Bacteroidota</taxon>
        <taxon>Chitinophagia</taxon>
        <taxon>Chitinophagales</taxon>
        <taxon>Chitinophagaceae</taxon>
        <taxon>Chitinophaga</taxon>
    </lineage>
</organism>
<dbReference type="EMBL" id="QLMA01000001">
    <property type="protein sequence ID" value="RAJ87613.1"/>
    <property type="molecule type" value="Genomic_DNA"/>
</dbReference>
<dbReference type="PROSITE" id="PS50093">
    <property type="entry name" value="PKD"/>
    <property type="match status" value="1"/>
</dbReference>
<dbReference type="InterPro" id="IPR000601">
    <property type="entry name" value="PKD_dom"/>
</dbReference>
<dbReference type="Proteomes" id="UP000249819">
    <property type="component" value="Unassembled WGS sequence"/>
</dbReference>